<dbReference type="EMBL" id="JBHTAS010000001">
    <property type="protein sequence ID" value="MFC7140121.1"/>
    <property type="molecule type" value="Genomic_DNA"/>
</dbReference>
<dbReference type="AlphaFoldDB" id="A0ABD5Y1L6"/>
<organism evidence="2 3">
    <name type="scientific">Halosimplex aquaticum</name>
    <dbReference type="NCBI Taxonomy" id="3026162"/>
    <lineage>
        <taxon>Archaea</taxon>
        <taxon>Methanobacteriati</taxon>
        <taxon>Methanobacteriota</taxon>
        <taxon>Stenosarchaea group</taxon>
        <taxon>Halobacteria</taxon>
        <taxon>Halobacteriales</taxon>
        <taxon>Haloarculaceae</taxon>
        <taxon>Halosimplex</taxon>
    </lineage>
</organism>
<sequence length="128" mass="14422">MTARDPSFAIPGRPERKYPRSGGVEYEGETVFALTPDADHSDGDLDALVADVLESGPYRSGDFMELPMPLYLVRDEETADVFRVTVRDSAIQLHVLPETESAGLRRFYDRLCERSECEWSVVCRTDFG</sequence>
<comment type="caution">
    <text evidence="2">The sequence shown here is derived from an EMBL/GenBank/DDBJ whole genome shotgun (WGS) entry which is preliminary data.</text>
</comment>
<reference evidence="2 3" key="1">
    <citation type="journal article" date="2019" name="Int. J. Syst. Evol. Microbiol.">
        <title>The Global Catalogue of Microorganisms (GCM) 10K type strain sequencing project: providing services to taxonomists for standard genome sequencing and annotation.</title>
        <authorList>
            <consortium name="The Broad Institute Genomics Platform"/>
            <consortium name="The Broad Institute Genome Sequencing Center for Infectious Disease"/>
            <person name="Wu L."/>
            <person name="Ma J."/>
        </authorList>
    </citation>
    <scope>NUCLEOTIDE SEQUENCE [LARGE SCALE GENOMIC DNA]</scope>
    <source>
        <strain evidence="2 3">XZYJT29</strain>
    </source>
</reference>
<keyword evidence="3" id="KW-1185">Reference proteome</keyword>
<name>A0ABD5Y1L6_9EURY</name>
<dbReference type="RefSeq" id="WP_274325688.1">
    <property type="nucleotide sequence ID" value="NZ_CP118158.1"/>
</dbReference>
<gene>
    <name evidence="2" type="ORF">ACFQMA_09780</name>
</gene>
<proteinExistence type="predicted"/>
<protein>
    <submittedName>
        <fullName evidence="2">Uncharacterized protein</fullName>
    </submittedName>
</protein>
<evidence type="ECO:0000256" key="1">
    <source>
        <dbReference type="SAM" id="MobiDB-lite"/>
    </source>
</evidence>
<accession>A0ABD5Y1L6</accession>
<evidence type="ECO:0000313" key="2">
    <source>
        <dbReference type="EMBL" id="MFC7140121.1"/>
    </source>
</evidence>
<dbReference type="Proteomes" id="UP001596432">
    <property type="component" value="Unassembled WGS sequence"/>
</dbReference>
<evidence type="ECO:0000313" key="3">
    <source>
        <dbReference type="Proteomes" id="UP001596432"/>
    </source>
</evidence>
<feature type="region of interest" description="Disordered" evidence="1">
    <location>
        <begin position="1"/>
        <end position="22"/>
    </location>
</feature>
<dbReference type="GeneID" id="78820397"/>